<proteinExistence type="predicted"/>
<dbReference type="FunFam" id="3.40.50.300:FF:001025">
    <property type="entry name" value="ATPase family, AAA domain-containing 2B"/>
    <property type="match status" value="1"/>
</dbReference>
<dbReference type="PROSITE" id="PS00674">
    <property type="entry name" value="AAA"/>
    <property type="match status" value="1"/>
</dbReference>
<dbReference type="GO" id="GO:0005524">
    <property type="term" value="F:ATP binding"/>
    <property type="evidence" value="ECO:0007669"/>
    <property type="project" value="UniProtKB-KW"/>
</dbReference>
<evidence type="ECO:0000256" key="4">
    <source>
        <dbReference type="SAM" id="MobiDB-lite"/>
    </source>
</evidence>
<organism evidence="6 7">
    <name type="scientific">Saxophila tyrrhenica</name>
    <dbReference type="NCBI Taxonomy" id="1690608"/>
    <lineage>
        <taxon>Eukaryota</taxon>
        <taxon>Fungi</taxon>
        <taxon>Dikarya</taxon>
        <taxon>Ascomycota</taxon>
        <taxon>Pezizomycotina</taxon>
        <taxon>Dothideomycetes</taxon>
        <taxon>Dothideomycetidae</taxon>
        <taxon>Mycosphaerellales</taxon>
        <taxon>Extremaceae</taxon>
        <taxon>Saxophila</taxon>
    </lineage>
</organism>
<dbReference type="Gene3D" id="3.40.50.300">
    <property type="entry name" value="P-loop containing nucleotide triphosphate hydrolases"/>
    <property type="match status" value="2"/>
</dbReference>
<feature type="region of interest" description="Disordered" evidence="4">
    <location>
        <begin position="430"/>
        <end position="449"/>
    </location>
</feature>
<dbReference type="EMBL" id="JAVRRT010000008">
    <property type="protein sequence ID" value="KAK5169510.1"/>
    <property type="molecule type" value="Genomic_DNA"/>
</dbReference>
<keyword evidence="3" id="KW-0175">Coiled coil</keyword>
<dbReference type="InterPro" id="IPR027417">
    <property type="entry name" value="P-loop_NTPase"/>
</dbReference>
<evidence type="ECO:0000256" key="1">
    <source>
        <dbReference type="ARBA" id="ARBA00022741"/>
    </source>
</evidence>
<name>A0AAV9PCU9_9PEZI</name>
<keyword evidence="7" id="KW-1185">Reference proteome</keyword>
<dbReference type="Gene3D" id="1.10.8.60">
    <property type="match status" value="2"/>
</dbReference>
<protein>
    <submittedName>
        <fullName evidence="6">AAA+-type ATPase</fullName>
    </submittedName>
</protein>
<dbReference type="RefSeq" id="XP_064658856.1">
    <property type="nucleotide sequence ID" value="XM_064802731.1"/>
</dbReference>
<dbReference type="AlphaFoldDB" id="A0AAV9PCU9"/>
<dbReference type="SUPFAM" id="SSF52540">
    <property type="entry name" value="P-loop containing nucleoside triphosphate hydrolases"/>
    <property type="match status" value="2"/>
</dbReference>
<dbReference type="GO" id="GO:0016887">
    <property type="term" value="F:ATP hydrolysis activity"/>
    <property type="evidence" value="ECO:0007669"/>
    <property type="project" value="InterPro"/>
</dbReference>
<dbReference type="Proteomes" id="UP001337655">
    <property type="component" value="Unassembled WGS sequence"/>
</dbReference>
<evidence type="ECO:0000256" key="2">
    <source>
        <dbReference type="ARBA" id="ARBA00022840"/>
    </source>
</evidence>
<dbReference type="PANTHER" id="PTHR23077">
    <property type="entry name" value="AAA-FAMILY ATPASE"/>
    <property type="match status" value="1"/>
</dbReference>
<dbReference type="SMART" id="SM00382">
    <property type="entry name" value="AAA"/>
    <property type="match status" value="2"/>
</dbReference>
<gene>
    <name evidence="6" type="primary">AFG2</name>
    <name evidence="6" type="ORF">LTR77_005486</name>
</gene>
<evidence type="ECO:0000259" key="5">
    <source>
        <dbReference type="SMART" id="SM00382"/>
    </source>
</evidence>
<keyword evidence="1" id="KW-0547">Nucleotide-binding</keyword>
<reference evidence="6 7" key="1">
    <citation type="submission" date="2023-08" db="EMBL/GenBank/DDBJ databases">
        <title>Black Yeasts Isolated from many extreme environments.</title>
        <authorList>
            <person name="Coleine C."/>
            <person name="Stajich J.E."/>
            <person name="Selbmann L."/>
        </authorList>
    </citation>
    <scope>NUCLEOTIDE SEQUENCE [LARGE SCALE GENOMIC DNA]</scope>
    <source>
        <strain evidence="6 7">CCFEE 5935</strain>
    </source>
</reference>
<evidence type="ECO:0000313" key="6">
    <source>
        <dbReference type="EMBL" id="KAK5169510.1"/>
    </source>
</evidence>
<feature type="domain" description="AAA+ ATPase" evidence="5">
    <location>
        <begin position="518"/>
        <end position="653"/>
    </location>
</feature>
<dbReference type="GO" id="GO:0005737">
    <property type="term" value="C:cytoplasm"/>
    <property type="evidence" value="ECO:0007669"/>
    <property type="project" value="TreeGrafter"/>
</dbReference>
<dbReference type="InterPro" id="IPR003959">
    <property type="entry name" value="ATPase_AAA_core"/>
</dbReference>
<feature type="domain" description="AAA+ ATPase" evidence="5">
    <location>
        <begin position="243"/>
        <end position="370"/>
    </location>
</feature>
<dbReference type="PANTHER" id="PTHR23077:SF27">
    <property type="entry name" value="ATPASE FAMILY GENE 2 PROTEIN HOMOLOG A"/>
    <property type="match status" value="1"/>
</dbReference>
<accession>A0AAV9PCU9</accession>
<dbReference type="InterPro" id="IPR003593">
    <property type="entry name" value="AAA+_ATPase"/>
</dbReference>
<comment type="caution">
    <text evidence="6">The sequence shown here is derived from an EMBL/GenBank/DDBJ whole genome shotgun (WGS) entry which is preliminary data.</text>
</comment>
<dbReference type="InterPro" id="IPR003960">
    <property type="entry name" value="ATPase_AAA_CS"/>
</dbReference>
<evidence type="ECO:0000256" key="3">
    <source>
        <dbReference type="ARBA" id="ARBA00023054"/>
    </source>
</evidence>
<evidence type="ECO:0000313" key="7">
    <source>
        <dbReference type="Proteomes" id="UP001337655"/>
    </source>
</evidence>
<sequence length="747" mass="81221">MAQPLVVKSLPGSQGLDGAFRLHLSQESLDAAGLKLGEICEITKDDSVTVGHAIAWRAADRARSSTTGAKPVAMSQMLRSAFNVLEGSLVHVRRTTAPRAHATKVVLRDITMPENVPGGNNPDDGKWKANITYHLVHCEAFTHDVTFDVAGKSKAKRRFQVEKIETTDASCSLFYADDRTEFLLNDGSVPEDTNDVNGHEEGMLLNCERIGGLVRELKLLNKRMQRVLTTSHESLKIALGRNTHDGILLHGFEGTGKSFLLEQLGNAPFRRVVRLDVAYLAGTAIKTQEKVRSAFHEARSCQPSLISIDDIHKIAGTSDDVVAETLRTEMNGIQSDRVLVVATCIAPNDIHRKLFGRGGFTTPIELPVPDRDAREAILNVMFKTTSAQPGISSRVALRTHGFTGKDLEQLTETAGNIAFDSCIDPVGDDSDTLTNGLPDGPSQASEENEQDAALVTMDDIELALKSVRPTALREIIFEPPKIGWQDIGGSTAIKARFDRAIDWPIRHAEVLKKYGKRSDKGILLYGPPGCSKTLTAQAVASHYGLNFLPVKGGELISMYVGESERKVRELFKKARAAAPCVIFFDEIDSIASERSSEGSKGLNVLTTLLTEMDGFETLNGVLVLAATNKPDLLDPAIMRPGRFNSHIYLGPPNAAARREIFGIKLRDVPKEDGLDMDKVVDESDGFSGAEIIQICESAVGQASAREIEGTKSVTSKLCTADLETALAHQKKSIKPEMLASYEAFEAS</sequence>
<dbReference type="InterPro" id="IPR050168">
    <property type="entry name" value="AAA_ATPase_domain"/>
</dbReference>
<keyword evidence="2" id="KW-0067">ATP-binding</keyword>
<dbReference type="GeneID" id="89926827"/>
<dbReference type="Pfam" id="PF00004">
    <property type="entry name" value="AAA"/>
    <property type="match status" value="2"/>
</dbReference>